<dbReference type="PANTHER" id="PTHR43791:SF36">
    <property type="entry name" value="TRANSPORTER, PUTATIVE (AFU_ORTHOLOGUE AFUA_6G08340)-RELATED"/>
    <property type="match status" value="1"/>
</dbReference>
<evidence type="ECO:0000313" key="9">
    <source>
        <dbReference type="Proteomes" id="UP000252139"/>
    </source>
</evidence>
<dbReference type="PANTHER" id="PTHR43791">
    <property type="entry name" value="PERMEASE-RELATED"/>
    <property type="match status" value="1"/>
</dbReference>
<dbReference type="PROSITE" id="PS50850">
    <property type="entry name" value="MFS"/>
    <property type="match status" value="1"/>
</dbReference>
<evidence type="ECO:0000256" key="2">
    <source>
        <dbReference type="ARBA" id="ARBA00022448"/>
    </source>
</evidence>
<dbReference type="FunFam" id="1.20.1250.20:FF:000013">
    <property type="entry name" value="MFS general substrate transporter"/>
    <property type="match status" value="1"/>
</dbReference>
<evidence type="ECO:0000259" key="7">
    <source>
        <dbReference type="PROSITE" id="PS50850"/>
    </source>
</evidence>
<dbReference type="GO" id="GO:0016020">
    <property type="term" value="C:membrane"/>
    <property type="evidence" value="ECO:0007669"/>
    <property type="project" value="UniProtKB-SubCell"/>
</dbReference>
<feature type="transmembrane region" description="Helical" evidence="6">
    <location>
        <begin position="385"/>
        <end position="406"/>
    </location>
</feature>
<dbReference type="OrthoDB" id="2985014at2759"/>
<feature type="transmembrane region" description="Helical" evidence="6">
    <location>
        <begin position="295"/>
        <end position="319"/>
    </location>
</feature>
<sequence length="501" mass="55686">MLERVNTDTMPEGGDKINLVQTGSSASKTLVGDIVIEKTFSHEQALMSRIDDTEKEEKNITRIIDKRMMPLFCIFYFVDFLDRANIGNASLAGIQVDLNLTPKQLSMAISAFYITYIIFEVPSNIILKRTNAVMWLSFIMFVWGFVTLIMAFAKNFQSLLICRLFLGAAESGYIPGILYLMSKVYKPRQFTLRVAVMLCMSSISGVVSGPIAYGTSFLEGQKGLHGWQYLFILEGVPTICLSVISYFYLFDDVQHVPWLTDEQKALHKSYTQTESTNAQVNVKTVIKACADWKTILFAIVYMLNAINFTSYQVFTPIIIDGFGFPVLTSQLLSAPPSAVQAFAILLGGYLTDRYNNKRGIVMASGFAIGAFGFLLLKVLEDRWAKYGALFIIPFGVGLQSSATVGWSAVNFPNLEIRAVAVAVVVMVGCTGGVIASYIYPLSDGPYYHLGNSINLACGLLGSAFSLLTSYLLYRQNCKLDLQSSIECGKEEKESSQFRYYY</sequence>
<keyword evidence="5 6" id="KW-0472">Membrane</keyword>
<dbReference type="InterPro" id="IPR020846">
    <property type="entry name" value="MFS_dom"/>
</dbReference>
<comment type="caution">
    <text evidence="8">The sequence shown here is derived from an EMBL/GenBank/DDBJ whole genome shotgun (WGS) entry which is preliminary data.</text>
</comment>
<keyword evidence="9" id="KW-1185">Reference proteome</keyword>
<gene>
    <name evidence="8" type="ORF">CU097_014842</name>
</gene>
<dbReference type="GO" id="GO:0022857">
    <property type="term" value="F:transmembrane transporter activity"/>
    <property type="evidence" value="ECO:0007669"/>
    <property type="project" value="InterPro"/>
</dbReference>
<feature type="transmembrane region" description="Helical" evidence="6">
    <location>
        <begin position="418"/>
        <end position="440"/>
    </location>
</feature>
<dbReference type="Gene3D" id="1.20.1250.20">
    <property type="entry name" value="MFS general substrate transporter like domains"/>
    <property type="match status" value="2"/>
</dbReference>
<protein>
    <recommendedName>
        <fullName evidence="7">Major facilitator superfamily (MFS) profile domain-containing protein</fullName>
    </recommendedName>
</protein>
<evidence type="ECO:0000256" key="6">
    <source>
        <dbReference type="SAM" id="Phobius"/>
    </source>
</evidence>
<evidence type="ECO:0000256" key="3">
    <source>
        <dbReference type="ARBA" id="ARBA00022692"/>
    </source>
</evidence>
<feature type="transmembrane region" description="Helical" evidence="6">
    <location>
        <begin position="192"/>
        <end position="214"/>
    </location>
</feature>
<accession>A0A367K6F0</accession>
<feature type="transmembrane region" description="Helical" evidence="6">
    <location>
        <begin position="226"/>
        <end position="249"/>
    </location>
</feature>
<organism evidence="8 9">
    <name type="scientific">Rhizopus azygosporus</name>
    <name type="common">Rhizopus microsporus var. azygosporus</name>
    <dbReference type="NCBI Taxonomy" id="86630"/>
    <lineage>
        <taxon>Eukaryota</taxon>
        <taxon>Fungi</taxon>
        <taxon>Fungi incertae sedis</taxon>
        <taxon>Mucoromycota</taxon>
        <taxon>Mucoromycotina</taxon>
        <taxon>Mucoromycetes</taxon>
        <taxon>Mucorales</taxon>
        <taxon>Mucorineae</taxon>
        <taxon>Rhizopodaceae</taxon>
        <taxon>Rhizopus</taxon>
    </lineage>
</organism>
<keyword evidence="2" id="KW-0813">Transport</keyword>
<dbReference type="EMBL" id="PJQL01000248">
    <property type="protein sequence ID" value="RCH97794.1"/>
    <property type="molecule type" value="Genomic_DNA"/>
</dbReference>
<dbReference type="AlphaFoldDB" id="A0A367K6F0"/>
<reference evidence="8 9" key="1">
    <citation type="journal article" date="2018" name="G3 (Bethesda)">
        <title>Phylogenetic and Phylogenomic Definition of Rhizopus Species.</title>
        <authorList>
            <person name="Gryganskyi A.P."/>
            <person name="Golan J."/>
            <person name="Dolatabadi S."/>
            <person name="Mondo S."/>
            <person name="Robb S."/>
            <person name="Idnurm A."/>
            <person name="Muszewska A."/>
            <person name="Steczkiewicz K."/>
            <person name="Masonjones S."/>
            <person name="Liao H.L."/>
            <person name="Gajdeczka M.T."/>
            <person name="Anike F."/>
            <person name="Vuek A."/>
            <person name="Anishchenko I.M."/>
            <person name="Voigt K."/>
            <person name="de Hoog G.S."/>
            <person name="Smith M.E."/>
            <person name="Heitman J."/>
            <person name="Vilgalys R."/>
            <person name="Stajich J.E."/>
        </authorList>
    </citation>
    <scope>NUCLEOTIDE SEQUENCE [LARGE SCALE GENOMIC DNA]</scope>
    <source>
        <strain evidence="8 9">CBS 357.93</strain>
    </source>
</reference>
<feature type="domain" description="Major facilitator superfamily (MFS) profile" evidence="7">
    <location>
        <begin position="68"/>
        <end position="476"/>
    </location>
</feature>
<dbReference type="InterPro" id="IPR011701">
    <property type="entry name" value="MFS"/>
</dbReference>
<feature type="transmembrane region" description="Helical" evidence="6">
    <location>
        <begin position="331"/>
        <end position="350"/>
    </location>
</feature>
<dbReference type="InterPro" id="IPR036259">
    <property type="entry name" value="MFS_trans_sf"/>
</dbReference>
<keyword evidence="4 6" id="KW-1133">Transmembrane helix</keyword>
<feature type="transmembrane region" description="Helical" evidence="6">
    <location>
        <begin position="158"/>
        <end position="180"/>
    </location>
</feature>
<feature type="transmembrane region" description="Helical" evidence="6">
    <location>
        <begin position="106"/>
        <end position="126"/>
    </location>
</feature>
<proteinExistence type="predicted"/>
<name>A0A367K6F0_RHIAZ</name>
<dbReference type="FunFam" id="1.20.1250.20:FF:000018">
    <property type="entry name" value="MFS transporter permease"/>
    <property type="match status" value="1"/>
</dbReference>
<evidence type="ECO:0000256" key="1">
    <source>
        <dbReference type="ARBA" id="ARBA00004141"/>
    </source>
</evidence>
<dbReference type="Proteomes" id="UP000252139">
    <property type="component" value="Unassembled WGS sequence"/>
</dbReference>
<evidence type="ECO:0000256" key="5">
    <source>
        <dbReference type="ARBA" id="ARBA00023136"/>
    </source>
</evidence>
<comment type="subcellular location">
    <subcellularLocation>
        <location evidence="1">Membrane</location>
        <topology evidence="1">Multi-pass membrane protein</topology>
    </subcellularLocation>
</comment>
<feature type="transmembrane region" description="Helical" evidence="6">
    <location>
        <begin position="133"/>
        <end position="152"/>
    </location>
</feature>
<dbReference type="Pfam" id="PF07690">
    <property type="entry name" value="MFS_1"/>
    <property type="match status" value="1"/>
</dbReference>
<feature type="transmembrane region" description="Helical" evidence="6">
    <location>
        <begin position="452"/>
        <end position="473"/>
    </location>
</feature>
<keyword evidence="3 6" id="KW-0812">Transmembrane</keyword>
<dbReference type="STRING" id="86630.A0A367K6F0"/>
<evidence type="ECO:0000256" key="4">
    <source>
        <dbReference type="ARBA" id="ARBA00022989"/>
    </source>
</evidence>
<dbReference type="SUPFAM" id="SSF103473">
    <property type="entry name" value="MFS general substrate transporter"/>
    <property type="match status" value="1"/>
</dbReference>
<feature type="transmembrane region" description="Helical" evidence="6">
    <location>
        <begin position="68"/>
        <end position="86"/>
    </location>
</feature>
<feature type="transmembrane region" description="Helical" evidence="6">
    <location>
        <begin position="359"/>
        <end position="379"/>
    </location>
</feature>
<evidence type="ECO:0000313" key="8">
    <source>
        <dbReference type="EMBL" id="RCH97794.1"/>
    </source>
</evidence>